<name>A0A2P2PFI4_RHIMU</name>
<protein>
    <submittedName>
        <fullName evidence="1">Uncharacterized protein</fullName>
    </submittedName>
</protein>
<proteinExistence type="predicted"/>
<dbReference type="AlphaFoldDB" id="A0A2P2PFI4"/>
<accession>A0A2P2PFI4</accession>
<evidence type="ECO:0000313" key="1">
    <source>
        <dbReference type="EMBL" id="MBX53500.1"/>
    </source>
</evidence>
<reference evidence="1" key="1">
    <citation type="submission" date="2018-02" db="EMBL/GenBank/DDBJ databases">
        <title>Rhizophora mucronata_Transcriptome.</title>
        <authorList>
            <person name="Meera S.P."/>
            <person name="Sreeshan A."/>
            <person name="Augustine A."/>
        </authorList>
    </citation>
    <scope>NUCLEOTIDE SEQUENCE</scope>
    <source>
        <tissue evidence="1">Leaf</tissue>
    </source>
</reference>
<organism evidence="1">
    <name type="scientific">Rhizophora mucronata</name>
    <name type="common">Asiatic mangrove</name>
    <dbReference type="NCBI Taxonomy" id="61149"/>
    <lineage>
        <taxon>Eukaryota</taxon>
        <taxon>Viridiplantae</taxon>
        <taxon>Streptophyta</taxon>
        <taxon>Embryophyta</taxon>
        <taxon>Tracheophyta</taxon>
        <taxon>Spermatophyta</taxon>
        <taxon>Magnoliopsida</taxon>
        <taxon>eudicotyledons</taxon>
        <taxon>Gunneridae</taxon>
        <taxon>Pentapetalae</taxon>
        <taxon>rosids</taxon>
        <taxon>fabids</taxon>
        <taxon>Malpighiales</taxon>
        <taxon>Rhizophoraceae</taxon>
        <taxon>Rhizophora</taxon>
    </lineage>
</organism>
<dbReference type="EMBL" id="GGEC01073016">
    <property type="protein sequence ID" value="MBX53500.1"/>
    <property type="molecule type" value="Transcribed_RNA"/>
</dbReference>
<sequence>MIPTLNAICFPVDHSCLAFNSICYLPLIFG</sequence>